<dbReference type="Pfam" id="PF16460">
    <property type="entry name" value="Phage_TTP_11"/>
    <property type="match status" value="1"/>
</dbReference>
<evidence type="ECO:0000313" key="1">
    <source>
        <dbReference type="EMBL" id="DAF53866.1"/>
    </source>
</evidence>
<sequence length="137" mass="15121">MLANGAALGYKETKEGASYTDLAGLKEIPEIGSDPEKVENTTLKDKVKQYEMGIGDPGDMVYKFKYDNSSAESSYRKFREMEASKKTYYFEETDPDGTKIEFAAQPSVKRTGGGVNGVIEFDVTMALQSELTFNDPA</sequence>
<organism evidence="1">
    <name type="scientific">Myoviridae sp. ct2Qy24</name>
    <dbReference type="NCBI Taxonomy" id="2827656"/>
    <lineage>
        <taxon>Viruses</taxon>
        <taxon>Duplodnaviria</taxon>
        <taxon>Heunggongvirae</taxon>
        <taxon>Uroviricota</taxon>
        <taxon>Caudoviricetes</taxon>
    </lineage>
</organism>
<name>A0A8S5STH7_9CAUD</name>
<accession>A0A8S5STH7</accession>
<protein>
    <submittedName>
        <fullName evidence="1">Tail tube protein</fullName>
    </submittedName>
</protein>
<reference evidence="1" key="1">
    <citation type="journal article" date="2021" name="Proc. Natl. Acad. Sci. U.S.A.">
        <title>A Catalog of Tens of Thousands of Viruses from Human Metagenomes Reveals Hidden Associations with Chronic Diseases.</title>
        <authorList>
            <person name="Tisza M.J."/>
            <person name="Buck C.B."/>
        </authorList>
    </citation>
    <scope>NUCLEOTIDE SEQUENCE</scope>
    <source>
        <strain evidence="1">Ct2Qy24</strain>
    </source>
</reference>
<dbReference type="EMBL" id="BK032666">
    <property type="protein sequence ID" value="DAF53866.1"/>
    <property type="molecule type" value="Genomic_DNA"/>
</dbReference>
<dbReference type="InterPro" id="IPR032495">
    <property type="entry name" value="Phage_TTP_11"/>
</dbReference>
<dbReference type="Gene3D" id="4.10.410.40">
    <property type="match status" value="1"/>
</dbReference>
<proteinExistence type="predicted"/>